<evidence type="ECO:0000256" key="1">
    <source>
        <dbReference type="ARBA" id="ARBA00000223"/>
    </source>
</evidence>
<name>A0A3P3R1P1_9FIRM</name>
<gene>
    <name evidence="4" type="ORF">EHV10_01780</name>
</gene>
<dbReference type="Pfam" id="PF05025">
    <property type="entry name" value="RbsD_FucU"/>
    <property type="match status" value="1"/>
</dbReference>
<dbReference type="Proteomes" id="UP000272490">
    <property type="component" value="Unassembled WGS sequence"/>
</dbReference>
<accession>A0A3P3R1P1</accession>
<evidence type="ECO:0000313" key="4">
    <source>
        <dbReference type="EMBL" id="RRJ26779.1"/>
    </source>
</evidence>
<evidence type="ECO:0000256" key="3">
    <source>
        <dbReference type="ARBA" id="ARBA00036324"/>
    </source>
</evidence>
<dbReference type="GO" id="GO:0006004">
    <property type="term" value="P:fucose metabolic process"/>
    <property type="evidence" value="ECO:0007669"/>
    <property type="project" value="TreeGrafter"/>
</dbReference>
<dbReference type="GO" id="GO:0036373">
    <property type="term" value="F:L-fucose mutarotase activity"/>
    <property type="evidence" value="ECO:0007669"/>
    <property type="project" value="UniProtKB-EC"/>
</dbReference>
<comment type="caution">
    <text evidence="4">The sequence shown here is derived from an EMBL/GenBank/DDBJ whole genome shotgun (WGS) entry which is preliminary data.</text>
</comment>
<dbReference type="OrthoDB" id="9805009at2"/>
<dbReference type="GO" id="GO:0062193">
    <property type="term" value="F:D-ribose pyranase activity"/>
    <property type="evidence" value="ECO:0007669"/>
    <property type="project" value="UniProtKB-EC"/>
</dbReference>
<dbReference type="EMBL" id="RRCO01000001">
    <property type="protein sequence ID" value="RRJ26779.1"/>
    <property type="molecule type" value="Genomic_DNA"/>
</dbReference>
<dbReference type="GO" id="GO:0042806">
    <property type="term" value="F:fucose binding"/>
    <property type="evidence" value="ECO:0007669"/>
    <property type="project" value="TreeGrafter"/>
</dbReference>
<dbReference type="InterPro" id="IPR050443">
    <property type="entry name" value="RbsD/FucU_mutarotase"/>
</dbReference>
<dbReference type="PANTHER" id="PTHR31690:SF4">
    <property type="entry name" value="FUCOSE MUTAROTASE"/>
    <property type="match status" value="1"/>
</dbReference>
<dbReference type="Gene3D" id="3.40.1650.10">
    <property type="entry name" value="RbsD-like domain"/>
    <property type="match status" value="1"/>
</dbReference>
<dbReference type="PANTHER" id="PTHR31690">
    <property type="entry name" value="FUCOSE MUTAROTASE"/>
    <property type="match status" value="1"/>
</dbReference>
<comment type="catalytic activity">
    <reaction evidence="3">
        <text>alpha-L-fucose = beta-L-fucose</text>
        <dbReference type="Rhea" id="RHEA:25580"/>
        <dbReference type="ChEBI" id="CHEBI:42548"/>
        <dbReference type="ChEBI" id="CHEBI:42589"/>
        <dbReference type="EC" id="5.1.3.29"/>
    </reaction>
</comment>
<dbReference type="RefSeq" id="WP_128673149.1">
    <property type="nucleotide sequence ID" value="NZ_RRCO01000001.1"/>
</dbReference>
<evidence type="ECO:0000313" key="5">
    <source>
        <dbReference type="Proteomes" id="UP000272490"/>
    </source>
</evidence>
<keyword evidence="5" id="KW-1185">Reference proteome</keyword>
<evidence type="ECO:0000256" key="2">
    <source>
        <dbReference type="ARBA" id="ARBA00023235"/>
    </source>
</evidence>
<proteinExistence type="predicted"/>
<keyword evidence="2" id="KW-0413">Isomerase</keyword>
<organism evidence="4 5">
    <name type="scientific">Lachnoanaerobaculum gingivalis</name>
    <dbReference type="NCBI Taxonomy" id="2490855"/>
    <lineage>
        <taxon>Bacteria</taxon>
        <taxon>Bacillati</taxon>
        <taxon>Bacillota</taxon>
        <taxon>Clostridia</taxon>
        <taxon>Lachnospirales</taxon>
        <taxon>Lachnospiraceae</taxon>
        <taxon>Lachnoanaerobaculum</taxon>
    </lineage>
</organism>
<dbReference type="AlphaFoldDB" id="A0A3P3R1P1"/>
<dbReference type="SUPFAM" id="SSF102546">
    <property type="entry name" value="RbsD-like"/>
    <property type="match status" value="1"/>
</dbReference>
<protein>
    <submittedName>
        <fullName evidence="4">L-fucose mutarotase</fullName>
    </submittedName>
</protein>
<sequence>MLKGIPERIGSDLLKAMADMGHGDLMVIADDFYPPYSKSPNAISIQAKGNSAAEMLEAILQLLPIDTDYAVHPVEYMVPDADSGVVMDNNKVWEDIKAVAKKYGYKDAVGTIERTKFYEKAGRAFVTVCTSERQPYGCIILQKGVM</sequence>
<comment type="catalytic activity">
    <reaction evidence="1">
        <text>beta-D-ribopyranose = beta-D-ribofuranose</text>
        <dbReference type="Rhea" id="RHEA:25432"/>
        <dbReference type="ChEBI" id="CHEBI:27476"/>
        <dbReference type="ChEBI" id="CHEBI:47002"/>
        <dbReference type="EC" id="5.4.99.62"/>
    </reaction>
</comment>
<dbReference type="InterPro" id="IPR023750">
    <property type="entry name" value="RbsD-like_sf"/>
</dbReference>
<dbReference type="InterPro" id="IPR007721">
    <property type="entry name" value="RbsD_FucU"/>
</dbReference>
<reference evidence="4 5" key="1">
    <citation type="submission" date="2018-11" db="EMBL/GenBank/DDBJ databases">
        <title>Genome sequencing of Lachnoanaerobaculum sp. KCOM 2030 (= ChDC B114).</title>
        <authorList>
            <person name="Kook J.-K."/>
            <person name="Park S.-N."/>
            <person name="Lim Y.K."/>
        </authorList>
    </citation>
    <scope>NUCLEOTIDE SEQUENCE [LARGE SCALE GENOMIC DNA]</scope>
    <source>
        <strain evidence="4 5">KCOM 2030</strain>
    </source>
</reference>